<dbReference type="EMBL" id="JACGCM010002660">
    <property type="protein sequence ID" value="KAF6137183.1"/>
    <property type="molecule type" value="Genomic_DNA"/>
</dbReference>
<proteinExistence type="predicted"/>
<sequence length="288" mass="32846">MKMKGKGCLTQPTNSYQCIIVTKVESIKQIACEEFVNDDICTKFKKLEIVEPVADVINFSFPSQSPYKSPQPYLEPHPPGTNYNVENQWVDDHSLRNISLLLGDDSILATPSPTLPILIPTSQFHKPLGGTIIVNEVEDLLRDNSSCTYSIDQCLNYFKYWDDPVILKIVQALSLATKSYKLEPDPQPPDRHYFNGSSHFLKMMNIKIHFLVYGVIPYKISQSEIPHKLNKKNIYLRGLDSELFLCIMIASAQLGVNKESHYFSIIWLFKDNDNFGVPQLFKENLQPG</sequence>
<gene>
    <name evidence="1" type="ORF">GIB67_030947</name>
</gene>
<keyword evidence="2" id="KW-1185">Reference proteome</keyword>
<protein>
    <submittedName>
        <fullName evidence="1">Uncharacterized protein</fullName>
    </submittedName>
</protein>
<dbReference type="Proteomes" id="UP000541444">
    <property type="component" value="Unassembled WGS sequence"/>
</dbReference>
<organism evidence="1 2">
    <name type="scientific">Kingdonia uniflora</name>
    <dbReference type="NCBI Taxonomy" id="39325"/>
    <lineage>
        <taxon>Eukaryota</taxon>
        <taxon>Viridiplantae</taxon>
        <taxon>Streptophyta</taxon>
        <taxon>Embryophyta</taxon>
        <taxon>Tracheophyta</taxon>
        <taxon>Spermatophyta</taxon>
        <taxon>Magnoliopsida</taxon>
        <taxon>Ranunculales</taxon>
        <taxon>Circaeasteraceae</taxon>
        <taxon>Kingdonia</taxon>
    </lineage>
</organism>
<accession>A0A7J7L3L7</accession>
<comment type="caution">
    <text evidence="1">The sequence shown here is derived from an EMBL/GenBank/DDBJ whole genome shotgun (WGS) entry which is preliminary data.</text>
</comment>
<name>A0A7J7L3L7_9MAGN</name>
<reference evidence="1 2" key="1">
    <citation type="journal article" date="2020" name="IScience">
        <title>Genome Sequencing of the Endangered Kingdonia uniflora (Circaeasteraceae, Ranunculales) Reveals Potential Mechanisms of Evolutionary Specialization.</title>
        <authorList>
            <person name="Sun Y."/>
            <person name="Deng T."/>
            <person name="Zhang A."/>
            <person name="Moore M.J."/>
            <person name="Landis J.B."/>
            <person name="Lin N."/>
            <person name="Zhang H."/>
            <person name="Zhang X."/>
            <person name="Huang J."/>
            <person name="Zhang X."/>
            <person name="Sun H."/>
            <person name="Wang H."/>
        </authorList>
    </citation>
    <scope>NUCLEOTIDE SEQUENCE [LARGE SCALE GENOMIC DNA]</scope>
    <source>
        <strain evidence="1">TB1705</strain>
        <tissue evidence="1">Leaf</tissue>
    </source>
</reference>
<evidence type="ECO:0000313" key="1">
    <source>
        <dbReference type="EMBL" id="KAF6137183.1"/>
    </source>
</evidence>
<evidence type="ECO:0000313" key="2">
    <source>
        <dbReference type="Proteomes" id="UP000541444"/>
    </source>
</evidence>
<dbReference type="AlphaFoldDB" id="A0A7J7L3L7"/>